<dbReference type="InterPro" id="IPR053545">
    <property type="entry name" value="Enoyl-CoA_hydratase-like"/>
</dbReference>
<name>A0ABP6GNW7_9ACTN</name>
<dbReference type="NCBIfam" id="NF042431">
    <property type="entry name" value="EnCoAhydt_DpgB"/>
    <property type="match status" value="1"/>
</dbReference>
<dbReference type="RefSeq" id="WP_344451282.1">
    <property type="nucleotide sequence ID" value="NZ_BAAATZ010000012.1"/>
</dbReference>
<protein>
    <recommendedName>
        <fullName evidence="3">Enoyl-CoA hydratase/isomerase family protein</fullName>
    </recommendedName>
</protein>
<dbReference type="Gene3D" id="3.90.226.10">
    <property type="entry name" value="2-enoyl-CoA Hydratase, Chain A, domain 1"/>
    <property type="match status" value="1"/>
</dbReference>
<dbReference type="Proteomes" id="UP001501842">
    <property type="component" value="Unassembled WGS sequence"/>
</dbReference>
<proteinExistence type="predicted"/>
<dbReference type="SUPFAM" id="SSF52096">
    <property type="entry name" value="ClpP/crotonase"/>
    <property type="match status" value="1"/>
</dbReference>
<evidence type="ECO:0008006" key="3">
    <source>
        <dbReference type="Google" id="ProtNLM"/>
    </source>
</evidence>
<dbReference type="EMBL" id="BAAATZ010000012">
    <property type="protein sequence ID" value="GAA2727335.1"/>
    <property type="molecule type" value="Genomic_DNA"/>
</dbReference>
<evidence type="ECO:0000313" key="1">
    <source>
        <dbReference type="EMBL" id="GAA2727335.1"/>
    </source>
</evidence>
<accession>A0ABP6GNW7</accession>
<gene>
    <name evidence="1" type="ORF">GCM10010439_33050</name>
</gene>
<organism evidence="1 2">
    <name type="scientific">Actinocorallia aurantiaca</name>
    <dbReference type="NCBI Taxonomy" id="46204"/>
    <lineage>
        <taxon>Bacteria</taxon>
        <taxon>Bacillati</taxon>
        <taxon>Actinomycetota</taxon>
        <taxon>Actinomycetes</taxon>
        <taxon>Streptosporangiales</taxon>
        <taxon>Thermomonosporaceae</taxon>
        <taxon>Actinocorallia</taxon>
    </lineage>
</organism>
<reference evidence="2" key="1">
    <citation type="journal article" date="2019" name="Int. J. Syst. Evol. Microbiol.">
        <title>The Global Catalogue of Microorganisms (GCM) 10K type strain sequencing project: providing services to taxonomists for standard genome sequencing and annotation.</title>
        <authorList>
            <consortium name="The Broad Institute Genomics Platform"/>
            <consortium name="The Broad Institute Genome Sequencing Center for Infectious Disease"/>
            <person name="Wu L."/>
            <person name="Ma J."/>
        </authorList>
    </citation>
    <scope>NUCLEOTIDE SEQUENCE [LARGE SCALE GENOMIC DNA]</scope>
    <source>
        <strain evidence="2">JCM 8201</strain>
    </source>
</reference>
<dbReference type="Pfam" id="PF00378">
    <property type="entry name" value="ECH_1"/>
    <property type="match status" value="1"/>
</dbReference>
<dbReference type="InterPro" id="IPR029045">
    <property type="entry name" value="ClpP/crotonase-like_dom_sf"/>
</dbReference>
<comment type="caution">
    <text evidence="1">The sequence shown here is derived from an EMBL/GenBank/DDBJ whole genome shotgun (WGS) entry which is preliminary data.</text>
</comment>
<dbReference type="InterPro" id="IPR001753">
    <property type="entry name" value="Enoyl-CoA_hydra/iso"/>
</dbReference>
<dbReference type="PANTHER" id="PTHR11941">
    <property type="entry name" value="ENOYL-COA HYDRATASE-RELATED"/>
    <property type="match status" value="1"/>
</dbReference>
<evidence type="ECO:0000313" key="2">
    <source>
        <dbReference type="Proteomes" id="UP001501842"/>
    </source>
</evidence>
<sequence>MSSADLAPLPLSPCAALDVDGDRPLSAALVAEVHAFCDLVEDAPDGTAAVVRLSGTESSRLWPGPVGIDLVSRWEKALRRLERAPAARIAIASGLCGGPALEVLLTCDHRIGAPGVRFEFPVRDGGVWAGMAVHRLVAQSGGAVARRMVLFGAALPAERALADGLLDEIVEDPEQAAALLAGSIGRLASGELAIRRRLVHDAAVTGFEEALGMHLAACERTLSRTAARGRGGVPGMLP</sequence>
<dbReference type="PANTHER" id="PTHR11941:SF54">
    <property type="entry name" value="ENOYL-COA HYDRATASE, MITOCHONDRIAL"/>
    <property type="match status" value="1"/>
</dbReference>
<keyword evidence="2" id="KW-1185">Reference proteome</keyword>